<dbReference type="GO" id="GO:0071111">
    <property type="term" value="F:cyclic-guanylate-specific phosphodiesterase activity"/>
    <property type="evidence" value="ECO:0007669"/>
    <property type="project" value="UniProtKB-EC"/>
</dbReference>
<dbReference type="GO" id="GO:0005886">
    <property type="term" value="C:plasma membrane"/>
    <property type="evidence" value="ECO:0007669"/>
    <property type="project" value="UniProtKB-SubCell"/>
</dbReference>
<evidence type="ECO:0000313" key="8">
    <source>
        <dbReference type="EMBL" id="SUG46470.1"/>
    </source>
</evidence>
<sequence>MKLNKTYINIRDKWWGLPLLLPSILLPVLSSANTYAHTSTGNVVLFYLPLAFMFSLMLFFGWAALPGIVIAIFWRTYPQMGLYETLSVTMHFIITIVLSWGGYRVFAPPAKQCFPRRCSLDLPTNVLAGILFGDIISGDLPVCRLCWHVRKQIQPDGDNAL</sequence>
<comment type="subcellular location">
    <subcellularLocation>
        <location evidence="1">Cell membrane</location>
        <topology evidence="1">Multi-pass membrane protein</topology>
    </subcellularLocation>
</comment>
<organism evidence="8 9">
    <name type="scientific">Salmonella enterica subsp. arizonae</name>
    <dbReference type="NCBI Taxonomy" id="59203"/>
    <lineage>
        <taxon>Bacteria</taxon>
        <taxon>Pseudomonadati</taxon>
        <taxon>Pseudomonadota</taxon>
        <taxon>Gammaproteobacteria</taxon>
        <taxon>Enterobacterales</taxon>
        <taxon>Enterobacteriaceae</taxon>
        <taxon>Salmonella</taxon>
    </lineage>
</organism>
<accession>A0A379T8E9</accession>
<keyword evidence="3 6" id="KW-0812">Transmembrane</keyword>
<reference evidence="8 9" key="1">
    <citation type="submission" date="2018-06" db="EMBL/GenBank/DDBJ databases">
        <authorList>
            <consortium name="Pathogen Informatics"/>
            <person name="Doyle S."/>
        </authorList>
    </citation>
    <scope>NUCLEOTIDE SEQUENCE [LARGE SCALE GENOMIC DNA]</scope>
    <source>
        <strain evidence="8 9">NCTC8297</strain>
    </source>
</reference>
<name>A0A379T8E9_SALER</name>
<protein>
    <submittedName>
        <fullName evidence="8">Cyclic di-GMP phosphodiesterase</fullName>
        <ecNumber evidence="8">3.1.4.52</ecNumber>
    </submittedName>
</protein>
<evidence type="ECO:0000256" key="5">
    <source>
        <dbReference type="ARBA" id="ARBA00023136"/>
    </source>
</evidence>
<proteinExistence type="predicted"/>
<dbReference type="Proteomes" id="UP000254741">
    <property type="component" value="Unassembled WGS sequence"/>
</dbReference>
<keyword evidence="8" id="KW-0378">Hydrolase</keyword>
<evidence type="ECO:0000256" key="3">
    <source>
        <dbReference type="ARBA" id="ARBA00022692"/>
    </source>
</evidence>
<evidence type="ECO:0000259" key="7">
    <source>
        <dbReference type="Pfam" id="PF05231"/>
    </source>
</evidence>
<gene>
    <name evidence="8" type="primary">yfgF_1</name>
    <name evidence="8" type="ORF">NCTC8297_01698</name>
</gene>
<keyword evidence="4 6" id="KW-1133">Transmembrane helix</keyword>
<evidence type="ECO:0000256" key="4">
    <source>
        <dbReference type="ARBA" id="ARBA00022989"/>
    </source>
</evidence>
<dbReference type="Pfam" id="PF05231">
    <property type="entry name" value="MASE1"/>
    <property type="match status" value="1"/>
</dbReference>
<keyword evidence="2" id="KW-1003">Cell membrane</keyword>
<feature type="transmembrane region" description="Helical" evidence="6">
    <location>
        <begin position="46"/>
        <end position="74"/>
    </location>
</feature>
<evidence type="ECO:0000313" key="9">
    <source>
        <dbReference type="Proteomes" id="UP000254741"/>
    </source>
</evidence>
<feature type="domain" description="MASE1" evidence="7">
    <location>
        <begin position="15"/>
        <end position="108"/>
    </location>
</feature>
<evidence type="ECO:0000256" key="1">
    <source>
        <dbReference type="ARBA" id="ARBA00004651"/>
    </source>
</evidence>
<dbReference type="AlphaFoldDB" id="A0A379T8E9"/>
<evidence type="ECO:0000256" key="2">
    <source>
        <dbReference type="ARBA" id="ARBA00022475"/>
    </source>
</evidence>
<feature type="transmembrane region" description="Helical" evidence="6">
    <location>
        <begin position="86"/>
        <end position="106"/>
    </location>
</feature>
<keyword evidence="5 6" id="KW-0472">Membrane</keyword>
<dbReference type="InterPro" id="IPR007895">
    <property type="entry name" value="MASE1"/>
</dbReference>
<dbReference type="EC" id="3.1.4.52" evidence="8"/>
<evidence type="ECO:0000256" key="6">
    <source>
        <dbReference type="SAM" id="Phobius"/>
    </source>
</evidence>
<dbReference type="EMBL" id="UGXG01000002">
    <property type="protein sequence ID" value="SUG46470.1"/>
    <property type="molecule type" value="Genomic_DNA"/>
</dbReference>